<organism evidence="3">
    <name type="scientific">Oscillatoriales cyanobacterium SpSt-418</name>
    <dbReference type="NCBI Taxonomy" id="2282169"/>
    <lineage>
        <taxon>Bacteria</taxon>
        <taxon>Bacillati</taxon>
        <taxon>Cyanobacteriota</taxon>
        <taxon>Cyanophyceae</taxon>
        <taxon>Oscillatoriophycideae</taxon>
        <taxon>Oscillatoriales</taxon>
    </lineage>
</organism>
<dbReference type="InterPro" id="IPR038157">
    <property type="entry name" value="FeoA_core_dom"/>
</dbReference>
<dbReference type="SUPFAM" id="SSF50037">
    <property type="entry name" value="C-terminal domain of transcriptional repressors"/>
    <property type="match status" value="2"/>
</dbReference>
<reference evidence="3" key="1">
    <citation type="journal article" date="2020" name="mSystems">
        <title>Genome- and Community-Level Interaction Insights into Carbon Utilization and Element Cycling Functions of Hydrothermarchaeota in Hydrothermal Sediment.</title>
        <authorList>
            <person name="Zhou Z."/>
            <person name="Liu Y."/>
            <person name="Xu W."/>
            <person name="Pan J."/>
            <person name="Luo Z.H."/>
            <person name="Li M."/>
        </authorList>
    </citation>
    <scope>NUCLEOTIDE SEQUENCE [LARGE SCALE GENOMIC DNA]</scope>
    <source>
        <strain evidence="3">SpSt-418</strain>
    </source>
</reference>
<dbReference type="EMBL" id="DSRU01000155">
    <property type="protein sequence ID" value="HFM98162.1"/>
    <property type="molecule type" value="Genomic_DNA"/>
</dbReference>
<keyword evidence="1" id="KW-0408">Iron</keyword>
<name>A0A7C3KFP8_9CYAN</name>
<sequence length="235" mass="25501">MCNGDDRVNHGLNEPQPQSWSSFVYISDEVDQQSAQSNQADELLDQLSISRSARVFPLSTMQVGDRVRIVSLNCGESNNRLMGMGFMPDVVLEIISCTATGSVVVALQHQRLGLGAEMAQRIQVMDAAELLGERPNPSTTRMTTMQTFSDTAAAPVKLRDAAIGTSLRIIGYEPTARDYKRKLLAMGLTPGTELRITRHAPLGDPTEITVRGFQLSLRKAEADALIVAPVTGEAS</sequence>
<dbReference type="InterPro" id="IPR008988">
    <property type="entry name" value="Transcriptional_repressor_C"/>
</dbReference>
<evidence type="ECO:0000259" key="2">
    <source>
        <dbReference type="SMART" id="SM00899"/>
    </source>
</evidence>
<evidence type="ECO:0000256" key="1">
    <source>
        <dbReference type="ARBA" id="ARBA00023004"/>
    </source>
</evidence>
<dbReference type="PANTHER" id="PTHR42954">
    <property type="entry name" value="FE(2+) TRANSPORT PROTEIN A"/>
    <property type="match status" value="1"/>
</dbReference>
<dbReference type="PANTHER" id="PTHR42954:SF2">
    <property type="entry name" value="FE(2+) TRANSPORT PROTEIN A"/>
    <property type="match status" value="1"/>
</dbReference>
<gene>
    <name evidence="3" type="ORF">ENR64_10485</name>
</gene>
<proteinExistence type="predicted"/>
<dbReference type="InterPro" id="IPR007167">
    <property type="entry name" value="Fe-transptr_FeoA-like"/>
</dbReference>
<dbReference type="Pfam" id="PF04023">
    <property type="entry name" value="FeoA"/>
    <property type="match status" value="2"/>
</dbReference>
<feature type="domain" description="Ferrous iron transporter FeoA-like" evidence="2">
    <location>
        <begin position="56"/>
        <end position="126"/>
    </location>
</feature>
<protein>
    <submittedName>
        <fullName evidence="3">Ferrous iron transport protein A</fullName>
    </submittedName>
</protein>
<dbReference type="SMART" id="SM00899">
    <property type="entry name" value="FeoA"/>
    <property type="match status" value="2"/>
</dbReference>
<dbReference type="InterPro" id="IPR052713">
    <property type="entry name" value="FeoA"/>
</dbReference>
<dbReference type="AlphaFoldDB" id="A0A7C3KFP8"/>
<comment type="caution">
    <text evidence="3">The sequence shown here is derived from an EMBL/GenBank/DDBJ whole genome shotgun (WGS) entry which is preliminary data.</text>
</comment>
<accession>A0A7C3KFP8</accession>
<dbReference type="GO" id="GO:0046914">
    <property type="term" value="F:transition metal ion binding"/>
    <property type="evidence" value="ECO:0007669"/>
    <property type="project" value="InterPro"/>
</dbReference>
<feature type="domain" description="Ferrous iron transporter FeoA-like" evidence="2">
    <location>
        <begin position="156"/>
        <end position="229"/>
    </location>
</feature>
<dbReference type="Gene3D" id="2.30.30.90">
    <property type="match status" value="2"/>
</dbReference>
<evidence type="ECO:0000313" key="3">
    <source>
        <dbReference type="EMBL" id="HFM98162.1"/>
    </source>
</evidence>